<evidence type="ECO:0000256" key="3">
    <source>
        <dbReference type="ARBA" id="ARBA00022989"/>
    </source>
</evidence>
<evidence type="ECO:0000313" key="7">
    <source>
        <dbReference type="Proteomes" id="UP000577707"/>
    </source>
</evidence>
<dbReference type="GO" id="GO:0016020">
    <property type="term" value="C:membrane"/>
    <property type="evidence" value="ECO:0007669"/>
    <property type="project" value="UniProtKB-SubCell"/>
</dbReference>
<evidence type="ECO:0000313" key="6">
    <source>
        <dbReference type="EMBL" id="MBB3088026.1"/>
    </source>
</evidence>
<keyword evidence="7" id="KW-1185">Reference proteome</keyword>
<feature type="transmembrane region" description="Helical" evidence="5">
    <location>
        <begin position="47"/>
        <end position="68"/>
    </location>
</feature>
<evidence type="ECO:0000256" key="1">
    <source>
        <dbReference type="ARBA" id="ARBA00004141"/>
    </source>
</evidence>
<comment type="caution">
    <text evidence="6">The sequence shown here is derived from an EMBL/GenBank/DDBJ whole genome shotgun (WGS) entry which is preliminary data.</text>
</comment>
<dbReference type="Proteomes" id="UP000577707">
    <property type="component" value="Unassembled WGS sequence"/>
</dbReference>
<evidence type="ECO:0000256" key="4">
    <source>
        <dbReference type="ARBA" id="ARBA00023136"/>
    </source>
</evidence>
<dbReference type="RefSeq" id="WP_183542764.1">
    <property type="nucleotide sequence ID" value="NZ_BMQT01000004.1"/>
</dbReference>
<comment type="subcellular location">
    <subcellularLocation>
        <location evidence="1">Membrane</location>
        <topology evidence="1">Multi-pass membrane protein</topology>
    </subcellularLocation>
</comment>
<feature type="transmembrane region" description="Helical" evidence="5">
    <location>
        <begin position="74"/>
        <end position="96"/>
    </location>
</feature>
<feature type="transmembrane region" description="Helical" evidence="5">
    <location>
        <begin position="6"/>
        <end position="26"/>
    </location>
</feature>
<organism evidence="6 7">
    <name type="scientific">Nocardioides albus</name>
    <dbReference type="NCBI Taxonomy" id="1841"/>
    <lineage>
        <taxon>Bacteria</taxon>
        <taxon>Bacillati</taxon>
        <taxon>Actinomycetota</taxon>
        <taxon>Actinomycetes</taxon>
        <taxon>Propionibacteriales</taxon>
        <taxon>Nocardioidaceae</taxon>
        <taxon>Nocardioides</taxon>
    </lineage>
</organism>
<keyword evidence="2 5" id="KW-0812">Transmembrane</keyword>
<proteinExistence type="predicted"/>
<reference evidence="6 7" key="1">
    <citation type="submission" date="2020-08" db="EMBL/GenBank/DDBJ databases">
        <title>Genomic Encyclopedia of Type Strains, Phase III (KMG-III): the genomes of soil and plant-associated and newly described type strains.</title>
        <authorList>
            <person name="Whitman W."/>
        </authorList>
    </citation>
    <scope>NUCLEOTIDE SEQUENCE [LARGE SCALE GENOMIC DNA]</scope>
    <source>
        <strain evidence="6 7">CECT 3302</strain>
    </source>
</reference>
<protein>
    <submittedName>
        <fullName evidence="6">VIT1/CCC1 family predicted Fe2+/Mn2+ transporter</fullName>
    </submittedName>
</protein>
<name>A0A7W5A201_9ACTN</name>
<keyword evidence="4 5" id="KW-0472">Membrane</keyword>
<gene>
    <name evidence="6" type="ORF">FHS12_000959</name>
</gene>
<dbReference type="Pfam" id="PF13564">
    <property type="entry name" value="DoxX_2"/>
    <property type="match status" value="1"/>
</dbReference>
<dbReference type="AlphaFoldDB" id="A0A7W5A201"/>
<dbReference type="InterPro" id="IPR032808">
    <property type="entry name" value="DoxX"/>
</dbReference>
<evidence type="ECO:0000256" key="2">
    <source>
        <dbReference type="ARBA" id="ARBA00022692"/>
    </source>
</evidence>
<accession>A0A7W5A201</accession>
<dbReference type="EMBL" id="JACHXG010000002">
    <property type="protein sequence ID" value="MBB3088026.1"/>
    <property type="molecule type" value="Genomic_DNA"/>
</dbReference>
<keyword evidence="3 5" id="KW-1133">Transmembrane helix</keyword>
<sequence>MNIIVWIVTIFLAVGFLAGGLSMLLLSKERFRNAFEGWHYAEDFPAGFLKVIGVMKVLAAAGLILPAVTGTATWLVPLAALGLVLLMTGATTTRIIRKEWGSAAGDLVFWSLAAFVTVGRLELVPF</sequence>
<evidence type="ECO:0000256" key="5">
    <source>
        <dbReference type="SAM" id="Phobius"/>
    </source>
</evidence>